<proteinExistence type="predicted"/>
<name>A0ACB8WPM6_9TELE</name>
<dbReference type="Proteomes" id="UP000831701">
    <property type="component" value="Chromosome 7"/>
</dbReference>
<dbReference type="EMBL" id="CM041537">
    <property type="protein sequence ID" value="KAI3369995.1"/>
    <property type="molecule type" value="Genomic_DNA"/>
</dbReference>
<gene>
    <name evidence="1" type="ORF">L3Q82_024798</name>
</gene>
<reference evidence="1" key="1">
    <citation type="submission" date="2022-04" db="EMBL/GenBank/DDBJ databases">
        <title>Jade perch genome.</title>
        <authorList>
            <person name="Chao B."/>
        </authorList>
    </citation>
    <scope>NUCLEOTIDE SEQUENCE</scope>
    <source>
        <strain evidence="1">CB-2022</strain>
    </source>
</reference>
<keyword evidence="2" id="KW-1185">Reference proteome</keyword>
<comment type="caution">
    <text evidence="1">The sequence shown here is derived from an EMBL/GenBank/DDBJ whole genome shotgun (WGS) entry which is preliminary data.</text>
</comment>
<protein>
    <submittedName>
        <fullName evidence="1">Uncharacterized protein</fullName>
    </submittedName>
</protein>
<accession>A0ACB8WPM6</accession>
<organism evidence="1 2">
    <name type="scientific">Scortum barcoo</name>
    <name type="common">barcoo grunter</name>
    <dbReference type="NCBI Taxonomy" id="214431"/>
    <lineage>
        <taxon>Eukaryota</taxon>
        <taxon>Metazoa</taxon>
        <taxon>Chordata</taxon>
        <taxon>Craniata</taxon>
        <taxon>Vertebrata</taxon>
        <taxon>Euteleostomi</taxon>
        <taxon>Actinopterygii</taxon>
        <taxon>Neopterygii</taxon>
        <taxon>Teleostei</taxon>
        <taxon>Neoteleostei</taxon>
        <taxon>Acanthomorphata</taxon>
        <taxon>Eupercaria</taxon>
        <taxon>Centrarchiformes</taxon>
        <taxon>Terapontoidei</taxon>
        <taxon>Terapontidae</taxon>
        <taxon>Scortum</taxon>
    </lineage>
</organism>
<evidence type="ECO:0000313" key="1">
    <source>
        <dbReference type="EMBL" id="KAI3369995.1"/>
    </source>
</evidence>
<sequence>MNTGGQIRRSSTNMAGQEDPVQREIHQDWANREYIEVITSSIKKIADFLNSFDMSCRSRLATLNEKLTALERRIEYIEARRSCVLQGEMGADKRISRTERSGRYGSDQSRDESEWRDRRERDQERDHNMRRWGEERRSDRFEGDRRGSRDSPEQRERKRRNSDRSEDGYHSDGDYPEQDYRREPGEEKKSKTIMLWGLSPHVSEDDIRFAIDQLEGPQPVDVRLMKKKTGISRGFAFVDFYHLQDATRWMETNQKRLTIQGKSVDMHYSHPRNKYEDWLCNTCGLYNFRRRLKCFRCGAAKAESETSNNTGVSESQPSGDFYGDTIILRNIAPLTTVEAIMTALAPYANLSSNNIRLIKDKQTGQNRGFAFVQLSSPLEASQLLTILQGLQPPLKLDGKTIGVDYAKSARKDLLLPDGNRVSAFSVASTAIAAAQWSSSQPQQSSEGMSEYSYLQEGYTPMSQDYQTYYHQGASTSQGNGILGAAPGVKIVPTAAGVVISQTAQVYQPHIIAQPAVQALPLALQLEAKPQTGHLSGIEAASVPVAPVPAAAAAAAAAATVTAASMLTASGQTADTGTVVPDTSTYQYDESSGYYYDPQTGLYYDPNTHYYYNSQTQQYLYWDSEKQTYVPAPTDTSTGQNDSMSSSAATGSKECKEGKEKKEKPKSKTAQQIAKDMERWAKTLNKQKENFKSSFQPISQEERKEAAAADAGYILFEKKQAGSLDRLMPEIPRGHEEEPSTSSVSTSKCGLVAAYSGDSDPEEGGAEPDGGEGGQDKLTDWVKLACLLCRRQFPNKEGLIRHQQLSDLHKKNLEVLRRSKMTEAELEELEKRETEMKYRDRAAERREKYGIPEPPAPKKKKFSQPAPVINYEQPTKDGLNSDNIGNKMLQAMGWKEGKGLGRNQQGITTPIEAQLRTKGAGLGTKGTNYTLSASDTYKDAADAFPIPQNIKELQRFLGMAGWYHRFVPHFSQLMEPLNALKRKGAKFIWTPSCQRVPVMLLRWQWHQWPSLTIQIHTSQKESVPTWRMEPAQSEMNILSNGKSHDLGDDMGVPMKSLLDEDQFDDPDGGLENEEFLPTTDGKKPIRFTDFEGKTSFGMSVFNLGNAIMGSGILGLAYAMANTGILLFLFLLTAVAALSSYSIHLLLKSSGIVGIRAYEQLGHRAFGTPGKMAAGIAITLQNIGAMSSYLYIVKSELPLVIQAFLKADPNSDLWYLNGNYLVIMVSACIILPLALMKQLGYLGYTSGFSLSCMVFFLTAVIYKSFQITCPFEEFSINSTAAHHSLNVSSHGHEYNNGVVHEDDDDDSQCYTRLFTINSQTAYTIPILAFAFVCHPEVLPIYTELRNPTKKRMQRVSNISILVMYSMYFLAALFGYLTFKDNVEPELLHTYSRIDPYDTLILCVRVVAVLTAVTLTVPIVLFPKYCQFVRRAIQQMLFPTKSFNWLRHIAIALILLTFINMLVIFAPNILGIFGIIGATSAPCLIFIFPAVFYIRIVPKDDEPMSSTPKILAVCFAALGVSFMVMSLSFIFIDWTTGGGHAAGGH</sequence>
<evidence type="ECO:0000313" key="2">
    <source>
        <dbReference type="Proteomes" id="UP000831701"/>
    </source>
</evidence>